<feature type="transmembrane region" description="Helical" evidence="7">
    <location>
        <begin position="278"/>
        <end position="299"/>
    </location>
</feature>
<dbReference type="PANTHER" id="PTHR42718:SF43">
    <property type="entry name" value="LINCOMYCIN RESISTANCE PROTEIN LMRB"/>
    <property type="match status" value="1"/>
</dbReference>
<dbReference type="OrthoDB" id="9816041at2"/>
<evidence type="ECO:0000259" key="8">
    <source>
        <dbReference type="PROSITE" id="PS50850"/>
    </source>
</evidence>
<keyword evidence="3" id="KW-1003">Cell membrane</keyword>
<dbReference type="Proteomes" id="UP000247476">
    <property type="component" value="Unassembled WGS sequence"/>
</dbReference>
<feature type="transmembrane region" description="Helical" evidence="7">
    <location>
        <begin position="339"/>
        <end position="359"/>
    </location>
</feature>
<dbReference type="GO" id="GO:0022857">
    <property type="term" value="F:transmembrane transporter activity"/>
    <property type="evidence" value="ECO:0007669"/>
    <property type="project" value="InterPro"/>
</dbReference>
<evidence type="ECO:0000256" key="7">
    <source>
        <dbReference type="SAM" id="Phobius"/>
    </source>
</evidence>
<evidence type="ECO:0000256" key="6">
    <source>
        <dbReference type="ARBA" id="ARBA00023136"/>
    </source>
</evidence>
<feature type="transmembrane region" description="Helical" evidence="7">
    <location>
        <begin position="65"/>
        <end position="84"/>
    </location>
</feature>
<feature type="transmembrane region" description="Helical" evidence="7">
    <location>
        <begin position="146"/>
        <end position="165"/>
    </location>
</feature>
<dbReference type="CDD" id="cd17503">
    <property type="entry name" value="MFS_LmrB_MDR_like"/>
    <property type="match status" value="1"/>
</dbReference>
<evidence type="ECO:0000313" key="9">
    <source>
        <dbReference type="EMBL" id="PYI53764.1"/>
    </source>
</evidence>
<name>A0A2V5K764_9BACL</name>
<keyword evidence="5 7" id="KW-1133">Transmembrane helix</keyword>
<dbReference type="Pfam" id="PF07690">
    <property type="entry name" value="MFS_1"/>
    <property type="match status" value="1"/>
</dbReference>
<keyword evidence="2" id="KW-0813">Transport</keyword>
<dbReference type="Gene3D" id="1.20.1250.20">
    <property type="entry name" value="MFS general substrate transporter like domains"/>
    <property type="match status" value="1"/>
</dbReference>
<feature type="transmembrane region" description="Helical" evidence="7">
    <location>
        <begin position="21"/>
        <end position="45"/>
    </location>
</feature>
<evidence type="ECO:0000256" key="1">
    <source>
        <dbReference type="ARBA" id="ARBA00004651"/>
    </source>
</evidence>
<dbReference type="NCBIfam" id="TIGR00711">
    <property type="entry name" value="efflux_EmrB"/>
    <property type="match status" value="1"/>
</dbReference>
<feature type="transmembrane region" description="Helical" evidence="7">
    <location>
        <begin position="459"/>
        <end position="477"/>
    </location>
</feature>
<evidence type="ECO:0000256" key="3">
    <source>
        <dbReference type="ARBA" id="ARBA00022475"/>
    </source>
</evidence>
<dbReference type="AlphaFoldDB" id="A0A2V5K764"/>
<gene>
    <name evidence="9" type="ORF">DLM86_14460</name>
</gene>
<dbReference type="InterPro" id="IPR020846">
    <property type="entry name" value="MFS_dom"/>
</dbReference>
<dbReference type="InterPro" id="IPR004638">
    <property type="entry name" value="EmrB-like"/>
</dbReference>
<evidence type="ECO:0000256" key="4">
    <source>
        <dbReference type="ARBA" id="ARBA00022692"/>
    </source>
</evidence>
<feature type="transmembrane region" description="Helical" evidence="7">
    <location>
        <begin position="209"/>
        <end position="228"/>
    </location>
</feature>
<feature type="transmembrane region" description="Helical" evidence="7">
    <location>
        <begin position="118"/>
        <end position="139"/>
    </location>
</feature>
<protein>
    <submittedName>
        <fullName evidence="9">MFS transporter</fullName>
    </submittedName>
</protein>
<feature type="transmembrane region" description="Helical" evidence="7">
    <location>
        <begin position="240"/>
        <end position="258"/>
    </location>
</feature>
<keyword evidence="10" id="KW-1185">Reference proteome</keyword>
<dbReference type="GO" id="GO:0005886">
    <property type="term" value="C:plasma membrane"/>
    <property type="evidence" value="ECO:0007669"/>
    <property type="project" value="UniProtKB-SubCell"/>
</dbReference>
<dbReference type="PRINTS" id="PR01036">
    <property type="entry name" value="TCRTETB"/>
</dbReference>
<sequence length="485" mass="52237">MNTAGASAASAPFDLGNVKRLPILISLIIGAFFSILNETLLNIAFPELMIELNVSAPTLQWLATGYMLVVGVLVPASALLVQWFTTRQMFLGAMTLFSIGTLVCGTAPEFGFLLAGRLLQAAGTGLMLPVMMNTILVLYPPEKRGAAMGSIGLVIMFAPAIGPTLSGLILESLQWRWLFYMVLPFALFSIVFASIYLKNVSQPTKPKVDVISIVLSTLGFGGIVYGFSSTGEGHGGWSSPEVYGTIIVGAVALLLFVLRQLRVKEPLMDIRAFRFPMFTLTAILLIIMMMTLFSTMALLPFLFQGALGMTVFASGLLMLPGSLLNGLISPLTGKLFDKFGPRALVIPGAAFLLVLMWFFTRVDIHTSKVEFLILHICMMVAISMIMMPTQTNGLNQLPPRYYPHGTAILNTLQQVAGAIGVAFFIGIMSSGQRRFLESSTAPASPAQLAEATVAGVHNAFLYGFGFAVVALVLALFIKRTKTPAQ</sequence>
<dbReference type="EMBL" id="QJVJ01000006">
    <property type="protein sequence ID" value="PYI53764.1"/>
    <property type="molecule type" value="Genomic_DNA"/>
</dbReference>
<keyword evidence="6 7" id="KW-0472">Membrane</keyword>
<accession>A0A2V5K764</accession>
<keyword evidence="4 7" id="KW-0812">Transmembrane</keyword>
<evidence type="ECO:0000256" key="2">
    <source>
        <dbReference type="ARBA" id="ARBA00022448"/>
    </source>
</evidence>
<feature type="domain" description="Major facilitator superfamily (MFS) profile" evidence="8">
    <location>
        <begin position="23"/>
        <end position="482"/>
    </location>
</feature>
<dbReference type="InterPro" id="IPR011701">
    <property type="entry name" value="MFS"/>
</dbReference>
<feature type="transmembrane region" description="Helical" evidence="7">
    <location>
        <begin position="91"/>
        <end position="112"/>
    </location>
</feature>
<feature type="transmembrane region" description="Helical" evidence="7">
    <location>
        <begin position="407"/>
        <end position="428"/>
    </location>
</feature>
<reference evidence="9 10" key="1">
    <citation type="submission" date="2018-05" db="EMBL/GenBank/DDBJ databases">
        <title>Paenibacillus flagellatus sp. nov., isolated from selenium mineral soil.</title>
        <authorList>
            <person name="Dai X."/>
        </authorList>
    </citation>
    <scope>NUCLEOTIDE SEQUENCE [LARGE SCALE GENOMIC DNA]</scope>
    <source>
        <strain evidence="9 10">DXL2</strain>
    </source>
</reference>
<evidence type="ECO:0000313" key="10">
    <source>
        <dbReference type="Proteomes" id="UP000247476"/>
    </source>
</evidence>
<evidence type="ECO:0000256" key="5">
    <source>
        <dbReference type="ARBA" id="ARBA00022989"/>
    </source>
</evidence>
<organism evidence="9 10">
    <name type="scientific">Paenibacillus flagellatus</name>
    <dbReference type="NCBI Taxonomy" id="2211139"/>
    <lineage>
        <taxon>Bacteria</taxon>
        <taxon>Bacillati</taxon>
        <taxon>Bacillota</taxon>
        <taxon>Bacilli</taxon>
        <taxon>Bacillales</taxon>
        <taxon>Paenibacillaceae</taxon>
        <taxon>Paenibacillus</taxon>
    </lineage>
</organism>
<feature type="transmembrane region" description="Helical" evidence="7">
    <location>
        <begin position="177"/>
        <end position="197"/>
    </location>
</feature>
<dbReference type="Gene3D" id="1.20.1720.10">
    <property type="entry name" value="Multidrug resistance protein D"/>
    <property type="match status" value="1"/>
</dbReference>
<feature type="transmembrane region" description="Helical" evidence="7">
    <location>
        <begin position="371"/>
        <end position="387"/>
    </location>
</feature>
<comment type="caution">
    <text evidence="9">The sequence shown here is derived from an EMBL/GenBank/DDBJ whole genome shotgun (WGS) entry which is preliminary data.</text>
</comment>
<feature type="transmembrane region" description="Helical" evidence="7">
    <location>
        <begin position="305"/>
        <end position="327"/>
    </location>
</feature>
<dbReference type="InterPro" id="IPR036259">
    <property type="entry name" value="MFS_trans_sf"/>
</dbReference>
<proteinExistence type="predicted"/>
<dbReference type="SUPFAM" id="SSF103473">
    <property type="entry name" value="MFS general substrate transporter"/>
    <property type="match status" value="1"/>
</dbReference>
<dbReference type="RefSeq" id="WP_110840753.1">
    <property type="nucleotide sequence ID" value="NZ_QJVJ01000006.1"/>
</dbReference>
<dbReference type="PROSITE" id="PS50850">
    <property type="entry name" value="MFS"/>
    <property type="match status" value="1"/>
</dbReference>
<dbReference type="PANTHER" id="PTHR42718">
    <property type="entry name" value="MAJOR FACILITATOR SUPERFAMILY MULTIDRUG TRANSPORTER MFSC"/>
    <property type="match status" value="1"/>
</dbReference>
<comment type="subcellular location">
    <subcellularLocation>
        <location evidence="1">Cell membrane</location>
        <topology evidence="1">Multi-pass membrane protein</topology>
    </subcellularLocation>
</comment>